<dbReference type="OrthoDB" id="2397707at2759"/>
<dbReference type="InterPro" id="IPR001810">
    <property type="entry name" value="F-box_dom"/>
</dbReference>
<reference evidence="2" key="1">
    <citation type="submission" date="2021-06" db="EMBL/GenBank/DDBJ databases">
        <authorList>
            <person name="Kallberg Y."/>
            <person name="Tangrot J."/>
            <person name="Rosling A."/>
        </authorList>
    </citation>
    <scope>NUCLEOTIDE SEQUENCE</scope>
    <source>
        <strain evidence="2">AZ414A</strain>
    </source>
</reference>
<dbReference type="Gene3D" id="3.80.10.10">
    <property type="entry name" value="Ribonuclease Inhibitor"/>
    <property type="match status" value="1"/>
</dbReference>
<dbReference type="SUPFAM" id="SSF81383">
    <property type="entry name" value="F-box domain"/>
    <property type="match status" value="1"/>
</dbReference>
<evidence type="ECO:0000313" key="3">
    <source>
        <dbReference type="Proteomes" id="UP000789706"/>
    </source>
</evidence>
<proteinExistence type="predicted"/>
<feature type="domain" description="F-box" evidence="1">
    <location>
        <begin position="3"/>
        <end position="48"/>
    </location>
</feature>
<evidence type="ECO:0000313" key="2">
    <source>
        <dbReference type="EMBL" id="CAG8575703.1"/>
    </source>
</evidence>
<dbReference type="AlphaFoldDB" id="A0A9N9BTU3"/>
<gene>
    <name evidence="2" type="ORF">DEBURN_LOCUS8313</name>
</gene>
<sequence>APRLSLLILPTETLLQITSYLGIIHLKQLSLTNRFLCTLISPYRFKSVIGYNISLFFLRTIVLKYGQYFKSLTLQGQISQEFINRLADLLKILDTHCDRLEVFNIIVYEQTPGILELNPPNFTQKLYRKKLKFLRFTCSTPLITYLAPIYFPPIEHTSKIEYSNFSIHAVIQSVWSLNHYSELYGSQITRAHLSFEGLSNIWISQLIDTCNLLQELILERIYNDDNIEITDSILNDLCTLSNLTSLAFISNCDVALTRWFTCTGWKRMLSGTPKLERLDISGLGSYFTCQILPLIAENYKSRPLW</sequence>
<comment type="caution">
    <text evidence="2">The sequence shown here is derived from an EMBL/GenBank/DDBJ whole genome shotgun (WGS) entry which is preliminary data.</text>
</comment>
<keyword evidence="3" id="KW-1185">Reference proteome</keyword>
<dbReference type="Proteomes" id="UP000789706">
    <property type="component" value="Unassembled WGS sequence"/>
</dbReference>
<dbReference type="EMBL" id="CAJVPK010001192">
    <property type="protein sequence ID" value="CAG8575703.1"/>
    <property type="molecule type" value="Genomic_DNA"/>
</dbReference>
<organism evidence="2 3">
    <name type="scientific">Diversispora eburnea</name>
    <dbReference type="NCBI Taxonomy" id="1213867"/>
    <lineage>
        <taxon>Eukaryota</taxon>
        <taxon>Fungi</taxon>
        <taxon>Fungi incertae sedis</taxon>
        <taxon>Mucoromycota</taxon>
        <taxon>Glomeromycotina</taxon>
        <taxon>Glomeromycetes</taxon>
        <taxon>Diversisporales</taxon>
        <taxon>Diversisporaceae</taxon>
        <taxon>Diversispora</taxon>
    </lineage>
</organism>
<accession>A0A9N9BTU3</accession>
<dbReference type="InterPro" id="IPR032675">
    <property type="entry name" value="LRR_dom_sf"/>
</dbReference>
<name>A0A9N9BTU3_9GLOM</name>
<feature type="non-terminal residue" evidence="2">
    <location>
        <position position="305"/>
    </location>
</feature>
<dbReference type="PROSITE" id="PS50181">
    <property type="entry name" value="FBOX"/>
    <property type="match status" value="1"/>
</dbReference>
<evidence type="ECO:0000259" key="1">
    <source>
        <dbReference type="PROSITE" id="PS50181"/>
    </source>
</evidence>
<dbReference type="InterPro" id="IPR036047">
    <property type="entry name" value="F-box-like_dom_sf"/>
</dbReference>
<protein>
    <submittedName>
        <fullName evidence="2">7900_t:CDS:1</fullName>
    </submittedName>
</protein>